<comment type="caution">
    <text evidence="1">The sequence shown here is derived from an EMBL/GenBank/DDBJ whole genome shotgun (WGS) entry which is preliminary data.</text>
</comment>
<dbReference type="Gene3D" id="3.80.10.10">
    <property type="entry name" value="Ribonuclease Inhibitor"/>
    <property type="match status" value="1"/>
</dbReference>
<evidence type="ECO:0000313" key="1">
    <source>
        <dbReference type="EMBL" id="PPQ81896.1"/>
    </source>
</evidence>
<evidence type="ECO:0000313" key="2">
    <source>
        <dbReference type="Proteomes" id="UP000284706"/>
    </source>
</evidence>
<dbReference type="EMBL" id="NHYE01004814">
    <property type="protein sequence ID" value="PPQ81896.1"/>
    <property type="molecule type" value="Genomic_DNA"/>
</dbReference>
<protein>
    <submittedName>
        <fullName evidence="1">Uncharacterized protein</fullName>
    </submittedName>
</protein>
<dbReference type="AlphaFoldDB" id="A0A409WTU7"/>
<organism evidence="1 2">
    <name type="scientific">Gymnopilus dilepis</name>
    <dbReference type="NCBI Taxonomy" id="231916"/>
    <lineage>
        <taxon>Eukaryota</taxon>
        <taxon>Fungi</taxon>
        <taxon>Dikarya</taxon>
        <taxon>Basidiomycota</taxon>
        <taxon>Agaricomycotina</taxon>
        <taxon>Agaricomycetes</taxon>
        <taxon>Agaricomycetidae</taxon>
        <taxon>Agaricales</taxon>
        <taxon>Agaricineae</taxon>
        <taxon>Hymenogastraceae</taxon>
        <taxon>Gymnopilus</taxon>
    </lineage>
</organism>
<accession>A0A409WTU7</accession>
<reference evidence="1 2" key="1">
    <citation type="journal article" date="2018" name="Evol. Lett.">
        <title>Horizontal gene cluster transfer increased hallucinogenic mushroom diversity.</title>
        <authorList>
            <person name="Reynolds H.T."/>
            <person name="Vijayakumar V."/>
            <person name="Gluck-Thaler E."/>
            <person name="Korotkin H.B."/>
            <person name="Matheny P.B."/>
            <person name="Slot J.C."/>
        </authorList>
    </citation>
    <scope>NUCLEOTIDE SEQUENCE [LARGE SCALE GENOMIC DNA]</scope>
    <source>
        <strain evidence="1 2">SRW20</strain>
    </source>
</reference>
<dbReference type="Proteomes" id="UP000284706">
    <property type="component" value="Unassembled WGS sequence"/>
</dbReference>
<dbReference type="InParanoid" id="A0A409WTU7"/>
<keyword evidence="2" id="KW-1185">Reference proteome</keyword>
<dbReference type="OrthoDB" id="3365698at2759"/>
<dbReference type="InterPro" id="IPR032675">
    <property type="entry name" value="LRR_dom_sf"/>
</dbReference>
<proteinExistence type="predicted"/>
<gene>
    <name evidence="1" type="ORF">CVT26_003998</name>
</gene>
<dbReference type="Gene3D" id="1.20.1280.50">
    <property type="match status" value="1"/>
</dbReference>
<name>A0A409WTU7_9AGAR</name>
<sequence>MQPATLSDSSPNFAKGRRFGGTVSSSSLFDSAADMVFKNFPPEILSKIFELTIEEEDDALEMITPDRDSQPLALLRVCKRWRAVALMTKSLWNKVWTPNFQERYPKVKSERMETFDTSLCDLEPQWDPIATVKFVSAWLRVSYPSPLTLVHAPQGYPTDPKLVQAYNDFQNRMVDALVVHEGRWSSLDIELDELLLEIFHYHLRTGAAGKAPLGKGLRTLKISFQPRRQFINSNGSVIDIFLWIASLPDLETLDLILLNDEGWEDIIALLPFEGLKNFKFKRLCASLEEIMEIIPRCTSATELAITMRDYDSLYHEQLMMSIPTSGHSLSSLTRLIMDKAPRPLDVLRIFDLPNLRVLRIRCGLSDHDERCKILQDFLNRCQCPLESFQAFDPWLSATQALEMFMLPALRPVQEVAFAWKTDQRTSPIMVEKFAKIPAFSNDSGQGTSLPPFTVWVQRFEDEVAMSTLNEEMVSDQVLREQPEARLQATQVYEIDVERTWFGRRREPQSVSEQERQEKYTRLVFDGRCIQRIFPK</sequence>